<evidence type="ECO:0000313" key="3">
    <source>
        <dbReference type="Proteomes" id="UP001281003"/>
    </source>
</evidence>
<keyword evidence="3" id="KW-1185">Reference proteome</keyword>
<evidence type="ECO:0000256" key="1">
    <source>
        <dbReference type="SAM" id="MobiDB-lite"/>
    </source>
</evidence>
<proteinExistence type="predicted"/>
<accession>A0AAE0NVY0</accession>
<dbReference type="Proteomes" id="UP001281003">
    <property type="component" value="Unassembled WGS sequence"/>
</dbReference>
<protein>
    <submittedName>
        <fullName evidence="2">Uncharacterized protein</fullName>
    </submittedName>
</protein>
<dbReference type="AlphaFoldDB" id="A0AAE0NVY0"/>
<comment type="caution">
    <text evidence="2">The sequence shown here is derived from an EMBL/GenBank/DDBJ whole genome shotgun (WGS) entry which is preliminary data.</text>
</comment>
<feature type="region of interest" description="Disordered" evidence="1">
    <location>
        <begin position="451"/>
        <end position="496"/>
    </location>
</feature>
<gene>
    <name evidence="2" type="ORF">B0T20DRAFT_425839</name>
</gene>
<feature type="compositionally biased region" description="Basic and acidic residues" evidence="1">
    <location>
        <begin position="469"/>
        <end position="484"/>
    </location>
</feature>
<organism evidence="2 3">
    <name type="scientific">Sordaria brevicollis</name>
    <dbReference type="NCBI Taxonomy" id="83679"/>
    <lineage>
        <taxon>Eukaryota</taxon>
        <taxon>Fungi</taxon>
        <taxon>Dikarya</taxon>
        <taxon>Ascomycota</taxon>
        <taxon>Pezizomycotina</taxon>
        <taxon>Sordariomycetes</taxon>
        <taxon>Sordariomycetidae</taxon>
        <taxon>Sordariales</taxon>
        <taxon>Sordariaceae</taxon>
        <taxon>Sordaria</taxon>
    </lineage>
</organism>
<name>A0AAE0NVY0_SORBR</name>
<evidence type="ECO:0000313" key="2">
    <source>
        <dbReference type="EMBL" id="KAK3388594.1"/>
    </source>
</evidence>
<reference evidence="2" key="1">
    <citation type="journal article" date="2023" name="Mol. Phylogenet. Evol.">
        <title>Genome-scale phylogeny and comparative genomics of the fungal order Sordariales.</title>
        <authorList>
            <person name="Hensen N."/>
            <person name="Bonometti L."/>
            <person name="Westerberg I."/>
            <person name="Brannstrom I.O."/>
            <person name="Guillou S."/>
            <person name="Cros-Aarteil S."/>
            <person name="Calhoun S."/>
            <person name="Haridas S."/>
            <person name="Kuo A."/>
            <person name="Mondo S."/>
            <person name="Pangilinan J."/>
            <person name="Riley R."/>
            <person name="LaButti K."/>
            <person name="Andreopoulos B."/>
            <person name="Lipzen A."/>
            <person name="Chen C."/>
            <person name="Yan M."/>
            <person name="Daum C."/>
            <person name="Ng V."/>
            <person name="Clum A."/>
            <person name="Steindorff A."/>
            <person name="Ohm R.A."/>
            <person name="Martin F."/>
            <person name="Silar P."/>
            <person name="Natvig D.O."/>
            <person name="Lalanne C."/>
            <person name="Gautier V."/>
            <person name="Ament-Velasquez S.L."/>
            <person name="Kruys A."/>
            <person name="Hutchinson M.I."/>
            <person name="Powell A.J."/>
            <person name="Barry K."/>
            <person name="Miller A.N."/>
            <person name="Grigoriev I.V."/>
            <person name="Debuchy R."/>
            <person name="Gladieux P."/>
            <person name="Hiltunen Thoren M."/>
            <person name="Johannesson H."/>
        </authorList>
    </citation>
    <scope>NUCLEOTIDE SEQUENCE</scope>
    <source>
        <strain evidence="2">FGSC 1904</strain>
    </source>
</reference>
<sequence length="496" mass="56939">MLMVCPITVPDEEFPFEEPQVSSGLFRQPSADYSAAFRRAASKKRNSRLQAAPGSSTAPNPGWCFQRLGSLVHRKMLMKHRLWYNSRPTITETRHLTINNPFGLTLHSSLWNNNAGKIKQLLPGSQTLPAVLCPWGRISPVRLEVTSSARSPGFLELVLMLDYKPNPRIDSAIIEQYALAYMLLLKWYLHISCQARSEPSAGMNLYAAVEYQRNRQLGCRVDKTYSWVDIPADLKTLHKTLANAEDSLWLEWQKTAETAYSTSDISKANTFEEAKTAIYKAADSSTMSGIKREHALLLLHEIWERRGSFLDRPEIEKEYDRLITDYILGDAVSILENFFEIEEMPEMMLEWAVVNPFGIKRKDTEQLYELMWRAWRGRSAGLEKEKKKVLFIYQVVHARKMYREHLAELKLCGKGVDELKEFVCKNEARFMLSEELRLQLALDEHEKQLKTPTLVESQKEEGNEAEASQNDKQEGISVQEHIDAPDEVTAPEKQPE</sequence>
<reference evidence="2" key="2">
    <citation type="submission" date="2023-07" db="EMBL/GenBank/DDBJ databases">
        <authorList>
            <consortium name="Lawrence Berkeley National Laboratory"/>
            <person name="Haridas S."/>
            <person name="Hensen N."/>
            <person name="Bonometti L."/>
            <person name="Westerberg I."/>
            <person name="Brannstrom I.O."/>
            <person name="Guillou S."/>
            <person name="Cros-Aarteil S."/>
            <person name="Calhoun S."/>
            <person name="Kuo A."/>
            <person name="Mondo S."/>
            <person name="Pangilinan J."/>
            <person name="Riley R."/>
            <person name="LaButti K."/>
            <person name="Andreopoulos B."/>
            <person name="Lipzen A."/>
            <person name="Chen C."/>
            <person name="Yanf M."/>
            <person name="Daum C."/>
            <person name="Ng V."/>
            <person name="Clum A."/>
            <person name="Steindorff A."/>
            <person name="Ohm R."/>
            <person name="Martin F."/>
            <person name="Silar P."/>
            <person name="Natvig D."/>
            <person name="Lalanne C."/>
            <person name="Gautier V."/>
            <person name="Ament-velasquez S.L."/>
            <person name="Kruys A."/>
            <person name="Hutchinson M.I."/>
            <person name="Powell A.J."/>
            <person name="Barry K."/>
            <person name="Miller A.N."/>
            <person name="Grigoriev I.V."/>
            <person name="Debuchy R."/>
            <person name="Gladieux P."/>
            <person name="Thoren M.H."/>
            <person name="Johannesson H."/>
        </authorList>
    </citation>
    <scope>NUCLEOTIDE SEQUENCE</scope>
    <source>
        <strain evidence="2">FGSC 1904</strain>
    </source>
</reference>
<dbReference type="EMBL" id="JAUTDP010000015">
    <property type="protein sequence ID" value="KAK3388594.1"/>
    <property type="molecule type" value="Genomic_DNA"/>
</dbReference>